<dbReference type="InterPro" id="IPR050271">
    <property type="entry name" value="UDP-glycosyltransferase"/>
</dbReference>
<dbReference type="Gene3D" id="3.40.50.2000">
    <property type="entry name" value="Glycogen Phosphorylase B"/>
    <property type="match status" value="2"/>
</dbReference>
<dbReference type="OrthoDB" id="5835829at2759"/>
<dbReference type="FunFam" id="3.40.50.2000:FF:000050">
    <property type="entry name" value="UDP-glucuronosyltransferase"/>
    <property type="match status" value="1"/>
</dbReference>
<dbReference type="CDD" id="cd03784">
    <property type="entry name" value="GT1_Gtf-like"/>
    <property type="match status" value="1"/>
</dbReference>
<evidence type="ECO:0000256" key="5">
    <source>
        <dbReference type="RuleBase" id="RU362059"/>
    </source>
</evidence>
<evidence type="ECO:0000256" key="4">
    <source>
        <dbReference type="RuleBase" id="RU003718"/>
    </source>
</evidence>
<proteinExistence type="inferred from homology"/>
<comment type="subcellular location">
    <subcellularLocation>
        <location evidence="5">Membrane</location>
        <topology evidence="5">Single-pass membrane protein</topology>
    </subcellularLocation>
</comment>
<keyword evidence="5" id="KW-1133">Transmembrane helix</keyword>
<dbReference type="GO" id="GO:0016020">
    <property type="term" value="C:membrane"/>
    <property type="evidence" value="ECO:0007669"/>
    <property type="project" value="UniProtKB-SubCell"/>
</dbReference>
<dbReference type="PANTHER" id="PTHR48043">
    <property type="entry name" value="EG:EG0003.4 PROTEIN-RELATED"/>
    <property type="match status" value="1"/>
</dbReference>
<dbReference type="PANTHER" id="PTHR48043:SF159">
    <property type="entry name" value="EG:EG0003.4 PROTEIN-RELATED"/>
    <property type="match status" value="1"/>
</dbReference>
<keyword evidence="7" id="KW-1185">Reference proteome</keyword>
<feature type="transmembrane region" description="Helical" evidence="5">
    <location>
        <begin position="474"/>
        <end position="498"/>
    </location>
</feature>
<keyword evidence="3 4" id="KW-0808">Transferase</keyword>
<dbReference type="EMBL" id="OU892286">
    <property type="protein sequence ID" value="CAG9761802.1"/>
    <property type="molecule type" value="Genomic_DNA"/>
</dbReference>
<dbReference type="GO" id="GO:0015020">
    <property type="term" value="F:glucuronosyltransferase activity"/>
    <property type="evidence" value="ECO:0007669"/>
    <property type="project" value="UniProtKB-EC"/>
</dbReference>
<dbReference type="EC" id="2.4.1.17" evidence="5"/>
<dbReference type="Proteomes" id="UP001152799">
    <property type="component" value="Chromosome 10"/>
</dbReference>
<keyword evidence="5" id="KW-0472">Membrane</keyword>
<feature type="signal peptide" evidence="5">
    <location>
        <begin position="1"/>
        <end position="22"/>
    </location>
</feature>
<dbReference type="SUPFAM" id="SSF53756">
    <property type="entry name" value="UDP-Glycosyltransferase/glycogen phosphorylase"/>
    <property type="match status" value="1"/>
</dbReference>
<dbReference type="AlphaFoldDB" id="A0A9N9QK06"/>
<accession>A0A9N9QK06</accession>
<evidence type="ECO:0000256" key="3">
    <source>
        <dbReference type="ARBA" id="ARBA00022679"/>
    </source>
</evidence>
<protein>
    <recommendedName>
        <fullName evidence="5">UDP-glucuronosyltransferase</fullName>
        <ecNumber evidence="5">2.4.1.17</ecNumber>
    </recommendedName>
</protein>
<gene>
    <name evidence="6" type="ORF">CEUTPL_LOCUS2495</name>
</gene>
<dbReference type="InterPro" id="IPR002213">
    <property type="entry name" value="UDP_glucos_trans"/>
</dbReference>
<keyword evidence="5" id="KW-0812">Transmembrane</keyword>
<comment type="catalytic activity">
    <reaction evidence="5">
        <text>glucuronate acceptor + UDP-alpha-D-glucuronate = acceptor beta-D-glucuronoside + UDP + H(+)</text>
        <dbReference type="Rhea" id="RHEA:21032"/>
        <dbReference type="ChEBI" id="CHEBI:15378"/>
        <dbReference type="ChEBI" id="CHEBI:58052"/>
        <dbReference type="ChEBI" id="CHEBI:58223"/>
        <dbReference type="ChEBI" id="CHEBI:132367"/>
        <dbReference type="ChEBI" id="CHEBI:132368"/>
        <dbReference type="EC" id="2.4.1.17"/>
    </reaction>
</comment>
<name>A0A9N9QK06_9CUCU</name>
<dbReference type="Pfam" id="PF00201">
    <property type="entry name" value="UDPGT"/>
    <property type="match status" value="1"/>
</dbReference>
<keyword evidence="2 4" id="KW-0328">Glycosyltransferase</keyword>
<evidence type="ECO:0000313" key="7">
    <source>
        <dbReference type="Proteomes" id="UP001152799"/>
    </source>
</evidence>
<evidence type="ECO:0000256" key="2">
    <source>
        <dbReference type="ARBA" id="ARBA00022676"/>
    </source>
</evidence>
<reference evidence="6" key="1">
    <citation type="submission" date="2022-01" db="EMBL/GenBank/DDBJ databases">
        <authorList>
            <person name="King R."/>
        </authorList>
    </citation>
    <scope>NUCLEOTIDE SEQUENCE</scope>
</reference>
<comment type="similarity">
    <text evidence="1 4">Belongs to the UDP-glycosyltransferase family.</text>
</comment>
<dbReference type="PROSITE" id="PS00375">
    <property type="entry name" value="UDPGT"/>
    <property type="match status" value="1"/>
</dbReference>
<evidence type="ECO:0000256" key="1">
    <source>
        <dbReference type="ARBA" id="ARBA00009995"/>
    </source>
</evidence>
<sequence>MMWKKRAILILLLAINYLKCNCSNILGIVPTASYSHQLAYMNLWNELSLKGHKVTVLTTDPQNNPNLTEIDLSLGYKFLQERSWSQKNTEGSSLDYLHFMSQCLCDVVDLYLNLPEVQNLISNKTLHFDVVMVESLFAEFLVFGELFQAPTILLTSYEFPVLMHKNFQNDYHDILYPDILLPYFDANSFMGRLKIFAIQWIIQNIRAQYVPLRQNTIDKFFGNISLPFDQLVAKSSMFFVSVSPVLLYPRALSARTVIIGGGTTIKPAEILEKEVKHFLDAATSGAIYFSLGSNAKSETLGNATLNGIIEVLQQLPYKVLWKFNNTNTYKMPSNILTLPWFEQQDVLRHPNIKLFITQGGIQSLEEAIYFEKPMVGIPMFADQESNLKKLERKGVVKLVQSKPLQHDKLKEAILEVIGDVGYLEKVRLLNRVNLDQPMSGLEKAVWWTEYVLRHRGNVDHMIHHLAKEIPWYQYYMLDVISFLGASIVFLMSVLYFLVKFIVRRLIIGINSETIMKKRM</sequence>
<evidence type="ECO:0000313" key="6">
    <source>
        <dbReference type="EMBL" id="CAG9761802.1"/>
    </source>
</evidence>
<feature type="chain" id="PRO_5040529046" description="UDP-glucuronosyltransferase" evidence="5">
    <location>
        <begin position="23"/>
        <end position="519"/>
    </location>
</feature>
<keyword evidence="5" id="KW-0732">Signal</keyword>
<dbReference type="InterPro" id="IPR035595">
    <property type="entry name" value="UDP_glycos_trans_CS"/>
</dbReference>
<organism evidence="6 7">
    <name type="scientific">Ceutorhynchus assimilis</name>
    <name type="common">cabbage seed weevil</name>
    <dbReference type="NCBI Taxonomy" id="467358"/>
    <lineage>
        <taxon>Eukaryota</taxon>
        <taxon>Metazoa</taxon>
        <taxon>Ecdysozoa</taxon>
        <taxon>Arthropoda</taxon>
        <taxon>Hexapoda</taxon>
        <taxon>Insecta</taxon>
        <taxon>Pterygota</taxon>
        <taxon>Neoptera</taxon>
        <taxon>Endopterygota</taxon>
        <taxon>Coleoptera</taxon>
        <taxon>Polyphaga</taxon>
        <taxon>Cucujiformia</taxon>
        <taxon>Curculionidae</taxon>
        <taxon>Ceutorhynchinae</taxon>
        <taxon>Ceutorhynchus</taxon>
    </lineage>
</organism>